<reference evidence="1 2" key="1">
    <citation type="submission" date="2019-05" db="EMBL/GenBank/DDBJ databases">
        <title>Another draft genome of Portunus trituberculatus and its Hox gene families provides insights of decapod evolution.</title>
        <authorList>
            <person name="Jeong J.-H."/>
            <person name="Song I."/>
            <person name="Kim S."/>
            <person name="Choi T."/>
            <person name="Kim D."/>
            <person name="Ryu S."/>
            <person name="Kim W."/>
        </authorList>
    </citation>
    <scope>NUCLEOTIDE SEQUENCE [LARGE SCALE GENOMIC DNA]</scope>
    <source>
        <tissue evidence="1">Muscle</tissue>
    </source>
</reference>
<evidence type="ECO:0000313" key="1">
    <source>
        <dbReference type="EMBL" id="MPC79599.1"/>
    </source>
</evidence>
<name>A0A5B7ICI4_PORTR</name>
<sequence length="59" mass="6843">MIWCGVVWWECGSVVRRAAHAEGCVRRRWAGVWQTQSKAWARRWGRSATEEGNKALVKQ</sequence>
<protein>
    <submittedName>
        <fullName evidence="1">Uncharacterized protein</fullName>
    </submittedName>
</protein>
<keyword evidence="2" id="KW-1185">Reference proteome</keyword>
<evidence type="ECO:0000313" key="2">
    <source>
        <dbReference type="Proteomes" id="UP000324222"/>
    </source>
</evidence>
<dbReference type="Proteomes" id="UP000324222">
    <property type="component" value="Unassembled WGS sequence"/>
</dbReference>
<accession>A0A5B7ICI4</accession>
<gene>
    <name evidence="1" type="ORF">E2C01_074135</name>
</gene>
<dbReference type="AlphaFoldDB" id="A0A5B7ICI4"/>
<organism evidence="1 2">
    <name type="scientific">Portunus trituberculatus</name>
    <name type="common">Swimming crab</name>
    <name type="synonym">Neptunus trituberculatus</name>
    <dbReference type="NCBI Taxonomy" id="210409"/>
    <lineage>
        <taxon>Eukaryota</taxon>
        <taxon>Metazoa</taxon>
        <taxon>Ecdysozoa</taxon>
        <taxon>Arthropoda</taxon>
        <taxon>Crustacea</taxon>
        <taxon>Multicrustacea</taxon>
        <taxon>Malacostraca</taxon>
        <taxon>Eumalacostraca</taxon>
        <taxon>Eucarida</taxon>
        <taxon>Decapoda</taxon>
        <taxon>Pleocyemata</taxon>
        <taxon>Brachyura</taxon>
        <taxon>Eubrachyura</taxon>
        <taxon>Portunoidea</taxon>
        <taxon>Portunidae</taxon>
        <taxon>Portuninae</taxon>
        <taxon>Portunus</taxon>
    </lineage>
</organism>
<comment type="caution">
    <text evidence="1">The sequence shown here is derived from an EMBL/GenBank/DDBJ whole genome shotgun (WGS) entry which is preliminary data.</text>
</comment>
<dbReference type="EMBL" id="VSRR010051559">
    <property type="protein sequence ID" value="MPC79599.1"/>
    <property type="molecule type" value="Genomic_DNA"/>
</dbReference>
<proteinExistence type="predicted"/>